<dbReference type="InterPro" id="IPR050721">
    <property type="entry name" value="Trk_Ktr_HKT_K-transport"/>
</dbReference>
<dbReference type="Pfam" id="PF02080">
    <property type="entry name" value="TrkA_C"/>
    <property type="match status" value="1"/>
</dbReference>
<evidence type="ECO:0000256" key="4">
    <source>
        <dbReference type="ARBA" id="ARBA00022958"/>
    </source>
</evidence>
<feature type="domain" description="RCK N-terminal" evidence="7">
    <location>
        <begin position="240"/>
        <end position="360"/>
    </location>
</feature>
<dbReference type="Proteomes" id="UP000634919">
    <property type="component" value="Unassembled WGS sequence"/>
</dbReference>
<feature type="domain" description="RCK C-terminal" evidence="8">
    <location>
        <begin position="380"/>
        <end position="480"/>
    </location>
</feature>
<evidence type="ECO:0000256" key="1">
    <source>
        <dbReference type="ARBA" id="ARBA00017378"/>
    </source>
</evidence>
<keyword evidence="10" id="KW-1185">Reference proteome</keyword>
<feature type="domain" description="RCK N-terminal" evidence="7">
    <location>
        <begin position="1"/>
        <end position="122"/>
    </location>
</feature>
<dbReference type="PANTHER" id="PTHR43833:SF5">
    <property type="entry name" value="TRK SYSTEM POTASSIUM UPTAKE PROTEIN TRKA"/>
    <property type="match status" value="1"/>
</dbReference>
<dbReference type="PANTHER" id="PTHR43833">
    <property type="entry name" value="POTASSIUM CHANNEL PROTEIN 2-RELATED-RELATED"/>
    <property type="match status" value="1"/>
</dbReference>
<evidence type="ECO:0000256" key="3">
    <source>
        <dbReference type="ARBA" id="ARBA00022538"/>
    </source>
</evidence>
<reference evidence="9 10" key="1">
    <citation type="submission" date="2020-08" db="EMBL/GenBank/DDBJ databases">
        <title>A Genomic Blueprint of the Chicken Gut Microbiome.</title>
        <authorList>
            <person name="Gilroy R."/>
            <person name="Ravi A."/>
            <person name="Getino M."/>
            <person name="Pursley I."/>
            <person name="Horton D.L."/>
            <person name="Alikhan N.-F."/>
            <person name="Baker D."/>
            <person name="Gharbi K."/>
            <person name="Hall N."/>
            <person name="Watson M."/>
            <person name="Adriaenssens E.M."/>
            <person name="Foster-Nyarko E."/>
            <person name="Jarju S."/>
            <person name="Secka A."/>
            <person name="Antonio M."/>
            <person name="Oren A."/>
            <person name="Chaudhuri R."/>
            <person name="La Ragione R.M."/>
            <person name="Hildebrand F."/>
            <person name="Pallen M.J."/>
        </authorList>
    </citation>
    <scope>NUCLEOTIDE SEQUENCE [LARGE SCALE GENOMIC DNA]</scope>
    <source>
        <strain evidence="9 10">Sa2CVA6</strain>
    </source>
</reference>
<keyword evidence="4" id="KW-0630">Potassium</keyword>
<sequence>MKIIILGAGRVGYSVAESLVSERNDITVIDTDAGRLAELQDRFDLRGVVGNGIDQQVLAEAGAADTDLLIACAAQDETNLVCCKIAHMVFGIPTRVARVRSSGFDVNQPLMGTDGFAVDAIICPEASLTRYIRKLIEYPDSLQVREFAGGRACLSSVRARARAPAVGMRIGDLRMHNPDLGLRVVAIYRRFADEPDRFVRCDGATRIEPGDEVFVLAAREHLQEVLNAFHRPSDQPARAVRRILIAGGGQVSLQLAQELAAESDQFIIKIIEDDPRRCEQLAAALPSEVLVLQGSHTDEDLFFEENVEETDLFLALTEDDENNIMASLLAKRMGASRVLALINRRSYADLMHGTQIDIALSPAQAMLGEFLAHVRKGDVQAVHSLRRGVAEALEIVARGDRKNSKVVGRKVGDLKLPPEVHIGLIIRGLPDTEDIRAQADGVEPEVIIPRSHSVIESNDHVVFFLPNKRLVQEVERLFRVSATFF</sequence>
<feature type="domain" description="RCK C-terminal" evidence="8">
    <location>
        <begin position="142"/>
        <end position="231"/>
    </location>
</feature>
<dbReference type="Gene3D" id="3.30.70.1450">
    <property type="entry name" value="Regulator of K+ conductance, C-terminal domain"/>
    <property type="match status" value="2"/>
</dbReference>
<evidence type="ECO:0000313" key="9">
    <source>
        <dbReference type="EMBL" id="MBD7959375.1"/>
    </source>
</evidence>
<evidence type="ECO:0000256" key="6">
    <source>
        <dbReference type="ARBA" id="ARBA00023065"/>
    </source>
</evidence>
<gene>
    <name evidence="9" type="primary">trkA</name>
    <name evidence="9" type="ORF">H9646_02695</name>
</gene>
<accession>A0ABR8S7C0</accession>
<protein>
    <recommendedName>
        <fullName evidence="1">Trk system potassium uptake protein TrkA</fullName>
    </recommendedName>
</protein>
<dbReference type="InterPro" id="IPR036721">
    <property type="entry name" value="RCK_C_sf"/>
</dbReference>
<dbReference type="Pfam" id="PF02254">
    <property type="entry name" value="TrkA_N"/>
    <property type="match status" value="2"/>
</dbReference>
<proteinExistence type="predicted"/>
<keyword evidence="5" id="KW-0520">NAD</keyword>
<dbReference type="RefSeq" id="WP_191721809.1">
    <property type="nucleotide sequence ID" value="NZ_JACSQK010000002.1"/>
</dbReference>
<dbReference type="InterPro" id="IPR003148">
    <property type="entry name" value="RCK_N"/>
</dbReference>
<evidence type="ECO:0000259" key="8">
    <source>
        <dbReference type="PROSITE" id="PS51202"/>
    </source>
</evidence>
<evidence type="ECO:0000256" key="5">
    <source>
        <dbReference type="ARBA" id="ARBA00023027"/>
    </source>
</evidence>
<dbReference type="SUPFAM" id="SSF51735">
    <property type="entry name" value="NAD(P)-binding Rossmann-fold domains"/>
    <property type="match status" value="2"/>
</dbReference>
<evidence type="ECO:0000259" key="7">
    <source>
        <dbReference type="PROSITE" id="PS51201"/>
    </source>
</evidence>
<evidence type="ECO:0000313" key="10">
    <source>
        <dbReference type="Proteomes" id="UP000634919"/>
    </source>
</evidence>
<evidence type="ECO:0000256" key="2">
    <source>
        <dbReference type="ARBA" id="ARBA00022448"/>
    </source>
</evidence>
<keyword evidence="3" id="KW-0633">Potassium transport</keyword>
<name>A0ABR8S7C0_9BURK</name>
<comment type="caution">
    <text evidence="9">The sequence shown here is derived from an EMBL/GenBank/DDBJ whole genome shotgun (WGS) entry which is preliminary data.</text>
</comment>
<dbReference type="PROSITE" id="PS51201">
    <property type="entry name" value="RCK_N"/>
    <property type="match status" value="2"/>
</dbReference>
<dbReference type="NCBIfam" id="NF007032">
    <property type="entry name" value="PRK09496.1-4"/>
    <property type="match status" value="1"/>
</dbReference>
<dbReference type="NCBIfam" id="NF007030">
    <property type="entry name" value="PRK09496.1-1"/>
    <property type="match status" value="1"/>
</dbReference>
<dbReference type="PROSITE" id="PS51202">
    <property type="entry name" value="RCK_C"/>
    <property type="match status" value="2"/>
</dbReference>
<dbReference type="NCBIfam" id="NF007031">
    <property type="entry name" value="PRK09496.1-2"/>
    <property type="match status" value="1"/>
</dbReference>
<dbReference type="Gene3D" id="3.40.50.720">
    <property type="entry name" value="NAD(P)-binding Rossmann-like Domain"/>
    <property type="match status" value="2"/>
</dbReference>
<dbReference type="SUPFAM" id="SSF116726">
    <property type="entry name" value="TrkA C-terminal domain-like"/>
    <property type="match status" value="1"/>
</dbReference>
<dbReference type="EMBL" id="JACSQK010000002">
    <property type="protein sequence ID" value="MBD7959375.1"/>
    <property type="molecule type" value="Genomic_DNA"/>
</dbReference>
<keyword evidence="6" id="KW-0406">Ion transport</keyword>
<dbReference type="NCBIfam" id="NF007039">
    <property type="entry name" value="PRK09496.3-2"/>
    <property type="match status" value="1"/>
</dbReference>
<dbReference type="InterPro" id="IPR006036">
    <property type="entry name" value="K_uptake_TrkA"/>
</dbReference>
<dbReference type="PRINTS" id="PR00335">
    <property type="entry name" value="KUPTAKETRKA"/>
</dbReference>
<dbReference type="InterPro" id="IPR036291">
    <property type="entry name" value="NAD(P)-bd_dom_sf"/>
</dbReference>
<organism evidence="9 10">
    <name type="scientific">Comamonas avium</name>
    <dbReference type="NCBI Taxonomy" id="2762231"/>
    <lineage>
        <taxon>Bacteria</taxon>
        <taxon>Pseudomonadati</taxon>
        <taxon>Pseudomonadota</taxon>
        <taxon>Betaproteobacteria</taxon>
        <taxon>Burkholderiales</taxon>
        <taxon>Comamonadaceae</taxon>
        <taxon>Comamonas</taxon>
    </lineage>
</organism>
<dbReference type="InterPro" id="IPR006037">
    <property type="entry name" value="RCK_C"/>
</dbReference>
<keyword evidence="2" id="KW-0813">Transport</keyword>